<dbReference type="Gene3D" id="3.40.1800.20">
    <property type="match status" value="1"/>
</dbReference>
<feature type="domain" description="C2H2-type" evidence="3">
    <location>
        <begin position="339"/>
        <end position="363"/>
    </location>
</feature>
<organism evidence="4 5">
    <name type="scientific">Leptidea sinapis</name>
    <dbReference type="NCBI Taxonomy" id="189913"/>
    <lineage>
        <taxon>Eukaryota</taxon>
        <taxon>Metazoa</taxon>
        <taxon>Ecdysozoa</taxon>
        <taxon>Arthropoda</taxon>
        <taxon>Hexapoda</taxon>
        <taxon>Insecta</taxon>
        <taxon>Pterygota</taxon>
        <taxon>Neoptera</taxon>
        <taxon>Endopterygota</taxon>
        <taxon>Lepidoptera</taxon>
        <taxon>Glossata</taxon>
        <taxon>Ditrysia</taxon>
        <taxon>Papilionoidea</taxon>
        <taxon>Pieridae</taxon>
        <taxon>Dismorphiinae</taxon>
        <taxon>Leptidea</taxon>
    </lineage>
</organism>
<accession>A0A5E4PNE6</accession>
<proteinExistence type="predicted"/>
<feature type="compositionally biased region" description="Basic and acidic residues" evidence="2">
    <location>
        <begin position="252"/>
        <end position="266"/>
    </location>
</feature>
<dbReference type="PROSITE" id="PS50157">
    <property type="entry name" value="ZINC_FINGER_C2H2_2"/>
    <property type="match status" value="1"/>
</dbReference>
<dbReference type="Gene3D" id="3.30.160.60">
    <property type="entry name" value="Classic Zinc Finger"/>
    <property type="match status" value="1"/>
</dbReference>
<evidence type="ECO:0000256" key="1">
    <source>
        <dbReference type="PROSITE-ProRule" id="PRU00042"/>
    </source>
</evidence>
<dbReference type="PROSITE" id="PS00028">
    <property type="entry name" value="ZINC_FINGER_C2H2_1"/>
    <property type="match status" value="2"/>
</dbReference>
<dbReference type="GO" id="GO:0005634">
    <property type="term" value="C:nucleus"/>
    <property type="evidence" value="ECO:0007669"/>
    <property type="project" value="InterPro"/>
</dbReference>
<keyword evidence="5" id="KW-1185">Reference proteome</keyword>
<keyword evidence="1" id="KW-0862">Zinc</keyword>
<reference evidence="4 5" key="1">
    <citation type="submission" date="2017-07" db="EMBL/GenBank/DDBJ databases">
        <authorList>
            <person name="Talla V."/>
            <person name="Backstrom N."/>
        </authorList>
    </citation>
    <scope>NUCLEOTIDE SEQUENCE [LARGE SCALE GENOMIC DNA]</scope>
</reference>
<evidence type="ECO:0000313" key="5">
    <source>
        <dbReference type="Proteomes" id="UP000324832"/>
    </source>
</evidence>
<dbReference type="Pfam" id="PF07776">
    <property type="entry name" value="zf-AD"/>
    <property type="match status" value="1"/>
</dbReference>
<dbReference type="GO" id="GO:0008270">
    <property type="term" value="F:zinc ion binding"/>
    <property type="evidence" value="ECO:0007669"/>
    <property type="project" value="UniProtKB-KW"/>
</dbReference>
<dbReference type="SMART" id="SM00868">
    <property type="entry name" value="zf-AD"/>
    <property type="match status" value="1"/>
</dbReference>
<keyword evidence="1" id="KW-0863">Zinc-finger</keyword>
<dbReference type="InterPro" id="IPR012934">
    <property type="entry name" value="Znf_AD"/>
</dbReference>
<name>A0A5E4PNE6_9NEOP</name>
<dbReference type="SUPFAM" id="SSF57716">
    <property type="entry name" value="Glucocorticoid receptor-like (DNA-binding domain)"/>
    <property type="match status" value="1"/>
</dbReference>
<dbReference type="InterPro" id="IPR036236">
    <property type="entry name" value="Znf_C2H2_sf"/>
</dbReference>
<sequence length="363" mass="41383">MWLNEHLEKIFSNSSINQLSIAHGSGDFGAVACCRLCGGNASLRFFSDTYRSEGVEERYDQLLYDSFGIRVTPNDCMICERCARQLRQMQRFRALVLAAFAKPPSEYSTQHSQTNDSLKVKMIRRTKKTASIELYKKSSKESSRVVLLRRSFKNSGESFLKRSNKSSLDLFKKGKKLSGPDLSKQIKTKTGADLSKKSTKTLIRKNGKKSLTKTNAPLKRINISCSVCQQNGSYMKATRSYNRPVPHKRTKDHLDVNSRSDVRQENRLQNPKLPKRASQTTQIESGSALAQTNNTRCVKKTISQRVNNNNYLCVICETDMESRIGLDKHLRGHMGQPIYQCDVCGRHFKLIRNFQAHYLTHEK</sequence>
<dbReference type="SUPFAM" id="SSF57667">
    <property type="entry name" value="beta-beta-alpha zinc fingers"/>
    <property type="match status" value="1"/>
</dbReference>
<gene>
    <name evidence="4" type="ORF">LSINAPIS_LOCUS570</name>
</gene>
<dbReference type="EMBL" id="FZQP02000027">
    <property type="protein sequence ID" value="VVC86819.1"/>
    <property type="molecule type" value="Genomic_DNA"/>
</dbReference>
<evidence type="ECO:0000313" key="4">
    <source>
        <dbReference type="EMBL" id="VVC86819.1"/>
    </source>
</evidence>
<keyword evidence="1" id="KW-0479">Metal-binding</keyword>
<feature type="region of interest" description="Disordered" evidence="2">
    <location>
        <begin position="237"/>
        <end position="286"/>
    </location>
</feature>
<dbReference type="AlphaFoldDB" id="A0A5E4PNE6"/>
<dbReference type="SMART" id="SM00355">
    <property type="entry name" value="ZnF_C2H2"/>
    <property type="match status" value="2"/>
</dbReference>
<dbReference type="Proteomes" id="UP000324832">
    <property type="component" value="Unassembled WGS sequence"/>
</dbReference>
<feature type="compositionally biased region" description="Polar residues" evidence="2">
    <location>
        <begin position="277"/>
        <end position="286"/>
    </location>
</feature>
<evidence type="ECO:0000259" key="3">
    <source>
        <dbReference type="PROSITE" id="PS50157"/>
    </source>
</evidence>
<dbReference type="InterPro" id="IPR013087">
    <property type="entry name" value="Znf_C2H2_type"/>
</dbReference>
<protein>
    <recommendedName>
        <fullName evidence="3">C2H2-type domain-containing protein</fullName>
    </recommendedName>
</protein>
<evidence type="ECO:0000256" key="2">
    <source>
        <dbReference type="SAM" id="MobiDB-lite"/>
    </source>
</evidence>